<evidence type="ECO:0000256" key="1">
    <source>
        <dbReference type="SAM" id="MobiDB-lite"/>
    </source>
</evidence>
<feature type="region of interest" description="Disordered" evidence="1">
    <location>
        <begin position="142"/>
        <end position="169"/>
    </location>
</feature>
<feature type="compositionally biased region" description="Basic and acidic residues" evidence="1">
    <location>
        <begin position="142"/>
        <end position="151"/>
    </location>
</feature>
<proteinExistence type="predicted"/>
<reference evidence="2" key="1">
    <citation type="submission" date="2021-01" db="EMBL/GenBank/DDBJ databases">
        <authorList>
            <person name="Corre E."/>
            <person name="Pelletier E."/>
            <person name="Niang G."/>
            <person name="Scheremetjew M."/>
            <person name="Finn R."/>
            <person name="Kale V."/>
            <person name="Holt S."/>
            <person name="Cochrane G."/>
            <person name="Meng A."/>
            <person name="Brown T."/>
            <person name="Cohen L."/>
        </authorList>
    </citation>
    <scope>NUCLEOTIDE SEQUENCE</scope>
    <source>
        <strain evidence="2">CCMP1510</strain>
    </source>
</reference>
<accession>A0A7S3K5Q5</accession>
<sequence>MNFLKKAAADVQNRANTTVEAKKLLDDGGPPMEAYLSTKGNMRSAVQSETVVLAQCTDTLHQYEAVLEQMNKTISEAGTSISEEQKNELTKFIPIYQARVKACKTAIDALVETPPAPAISPVEDDAIKMLFVKGKVEDVKKRSQEVADKAMTKVQGNKNTQEAPAPAAP</sequence>
<protein>
    <submittedName>
        <fullName evidence="2">Uncharacterized protein</fullName>
    </submittedName>
</protein>
<dbReference type="EMBL" id="HBIJ01022955">
    <property type="protein sequence ID" value="CAE0374247.1"/>
    <property type="molecule type" value="Transcribed_RNA"/>
</dbReference>
<organism evidence="2">
    <name type="scientific">Aureoumbra lagunensis</name>
    <dbReference type="NCBI Taxonomy" id="44058"/>
    <lineage>
        <taxon>Eukaryota</taxon>
        <taxon>Sar</taxon>
        <taxon>Stramenopiles</taxon>
        <taxon>Ochrophyta</taxon>
        <taxon>Pelagophyceae</taxon>
        <taxon>Pelagomonadales</taxon>
        <taxon>Aureoumbra</taxon>
    </lineage>
</organism>
<dbReference type="AlphaFoldDB" id="A0A7S3K5Q5"/>
<gene>
    <name evidence="2" type="ORF">ALAG00032_LOCUS15050</name>
</gene>
<name>A0A7S3K5Q5_9STRA</name>
<evidence type="ECO:0000313" key="2">
    <source>
        <dbReference type="EMBL" id="CAE0374247.1"/>
    </source>
</evidence>